<accession>A0ABN2LXY1</accession>
<comment type="similarity">
    <text evidence="2 10">Belongs to the disproportionating enzyme family.</text>
</comment>
<evidence type="ECO:0000256" key="7">
    <source>
        <dbReference type="ARBA" id="ARBA00023277"/>
    </source>
</evidence>
<evidence type="ECO:0000256" key="2">
    <source>
        <dbReference type="ARBA" id="ARBA00005684"/>
    </source>
</evidence>
<keyword evidence="6 10" id="KW-0808">Transferase</keyword>
<evidence type="ECO:0000256" key="10">
    <source>
        <dbReference type="RuleBase" id="RU361207"/>
    </source>
</evidence>
<comment type="caution">
    <text evidence="12">The sequence shown here is derived from an EMBL/GenBank/DDBJ whole genome shotgun (WGS) entry which is preliminary data.</text>
</comment>
<dbReference type="Gene3D" id="3.20.20.80">
    <property type="entry name" value="Glycosidases"/>
    <property type="match status" value="1"/>
</dbReference>
<dbReference type="InterPro" id="IPR048458">
    <property type="entry name" value="MalQ_N"/>
</dbReference>
<comment type="catalytic activity">
    <reaction evidence="1 10">
        <text>Transfers a segment of a (1-&gt;4)-alpha-D-glucan to a new position in an acceptor, which may be glucose or a (1-&gt;4)-alpha-D-glucan.</text>
        <dbReference type="EC" id="2.4.1.25"/>
    </reaction>
</comment>
<name>A0ABN2LXY1_9MICO</name>
<dbReference type="Pfam" id="PF21226">
    <property type="entry name" value="MalQ_N"/>
    <property type="match status" value="1"/>
</dbReference>
<keyword evidence="5 10" id="KW-0328">Glycosyltransferase</keyword>
<dbReference type="NCBIfam" id="TIGR00217">
    <property type="entry name" value="malQ"/>
    <property type="match status" value="1"/>
</dbReference>
<evidence type="ECO:0000256" key="3">
    <source>
        <dbReference type="ARBA" id="ARBA00012560"/>
    </source>
</evidence>
<dbReference type="EC" id="2.4.1.25" evidence="3 10"/>
<keyword evidence="13" id="KW-1185">Reference proteome</keyword>
<feature type="domain" description="MalQ N-terminal beta-sandwich" evidence="11">
    <location>
        <begin position="69"/>
        <end position="161"/>
    </location>
</feature>
<evidence type="ECO:0000256" key="9">
    <source>
        <dbReference type="ARBA" id="ARBA00031501"/>
    </source>
</evidence>
<dbReference type="Pfam" id="PF02446">
    <property type="entry name" value="Glyco_hydro_77"/>
    <property type="match status" value="1"/>
</dbReference>
<evidence type="ECO:0000256" key="4">
    <source>
        <dbReference type="ARBA" id="ARBA00020295"/>
    </source>
</evidence>
<evidence type="ECO:0000259" key="11">
    <source>
        <dbReference type="Pfam" id="PF21226"/>
    </source>
</evidence>
<dbReference type="InterPro" id="IPR003385">
    <property type="entry name" value="Glyco_hydro_77"/>
</dbReference>
<proteinExistence type="inferred from homology"/>
<organism evidence="12 13">
    <name type="scientific">Nostocoides veronense</name>
    <dbReference type="NCBI Taxonomy" id="330836"/>
    <lineage>
        <taxon>Bacteria</taxon>
        <taxon>Bacillati</taxon>
        <taxon>Actinomycetota</taxon>
        <taxon>Actinomycetes</taxon>
        <taxon>Micrococcales</taxon>
        <taxon>Intrasporangiaceae</taxon>
        <taxon>Nostocoides</taxon>
    </lineage>
</organism>
<gene>
    <name evidence="12" type="primary">malQ</name>
    <name evidence="12" type="ORF">GCM10009811_28150</name>
</gene>
<reference evidence="12 13" key="1">
    <citation type="journal article" date="2019" name="Int. J. Syst. Evol. Microbiol.">
        <title>The Global Catalogue of Microorganisms (GCM) 10K type strain sequencing project: providing services to taxonomists for standard genome sequencing and annotation.</title>
        <authorList>
            <consortium name="The Broad Institute Genomics Platform"/>
            <consortium name="The Broad Institute Genome Sequencing Center for Infectious Disease"/>
            <person name="Wu L."/>
            <person name="Ma J."/>
        </authorList>
    </citation>
    <scope>NUCLEOTIDE SEQUENCE [LARGE SCALE GENOMIC DNA]</scope>
    <source>
        <strain evidence="12 13">JCM 15592</strain>
    </source>
</reference>
<sequence length="703" mass="77083">MTAPSADLAALAQSYGVATEFWDWQGVHTIVSAETIQRVLTALGVTVETDADVLQARDEVWLRTWRRTLPPTVVMRAGWTPWIPVHVPHGSSVRVEIALEDGGIIPVRQVDNWVAPRSVDGVETGEATFELPGDLPLGWHILHAFVEGRDEPACATVIVTPHRLELPAGLSHRRMVGLMTQVYQLRSANSYGVGDLADLADLATWGAADLGCDWVLVNPLHAAQVQAPMEASPYLPTTRRFVNPLYIRVEDIPEVGYLPSATRAAIAELSRSGQALNTGATIDRDASWTVKRAALQLVFDAGLSDRRRRAFDGFCEREGQGLVDFATWCALSDVHGDAWNEWPETLRSPGTAEVAAFREENAPAINFFRWLQWVLEDQLAATQRLAKEAGMALGVVHDLAVGVHPSGADAWGLGDALARGIDVGAPPDQFNQVGQNWSQPPWRPDRLAELGYAPYRDMLRTVLRDSGGIRVDHIIGLFRLWWIPQGLTPSEGTYVAYDHEALIGILCLEAHRAGAVVVGEDLGVVQPFAREFMKERGILGTSILWFEWKDGKPLPPEGYRELCLASVTTHDLPPTAGYLELAHVALRKELGLLTRPLEVEEAEERAAIEKVAAALAEQDLPHDPANVEEFVAALHTYLSRSPAKLLGVSVPDLVGDRRAVNQPGTDTEYPNWRVPLTGPDGELVTLEDLTALHLPARLTRSLI</sequence>
<dbReference type="EMBL" id="BAAAPO010000042">
    <property type="protein sequence ID" value="GAA1802798.1"/>
    <property type="molecule type" value="Genomic_DNA"/>
</dbReference>
<dbReference type="Proteomes" id="UP001499938">
    <property type="component" value="Unassembled WGS sequence"/>
</dbReference>
<evidence type="ECO:0000313" key="12">
    <source>
        <dbReference type="EMBL" id="GAA1802798.1"/>
    </source>
</evidence>
<evidence type="ECO:0000313" key="13">
    <source>
        <dbReference type="Proteomes" id="UP001499938"/>
    </source>
</evidence>
<protein>
    <recommendedName>
        <fullName evidence="4 10">4-alpha-glucanotransferase</fullName>
        <ecNumber evidence="3 10">2.4.1.25</ecNumber>
    </recommendedName>
    <alternativeName>
        <fullName evidence="8 10">Amylomaltase</fullName>
    </alternativeName>
    <alternativeName>
        <fullName evidence="9 10">Disproportionating enzyme</fullName>
    </alternativeName>
</protein>
<dbReference type="RefSeq" id="WP_344086706.1">
    <property type="nucleotide sequence ID" value="NZ_BAAAPO010000042.1"/>
</dbReference>
<dbReference type="SUPFAM" id="SSF51445">
    <property type="entry name" value="(Trans)glycosidases"/>
    <property type="match status" value="1"/>
</dbReference>
<evidence type="ECO:0000256" key="1">
    <source>
        <dbReference type="ARBA" id="ARBA00000439"/>
    </source>
</evidence>
<dbReference type="PANTHER" id="PTHR32438">
    <property type="entry name" value="4-ALPHA-GLUCANOTRANSFERASE DPE1, CHLOROPLASTIC/AMYLOPLASTIC"/>
    <property type="match status" value="1"/>
</dbReference>
<evidence type="ECO:0000256" key="5">
    <source>
        <dbReference type="ARBA" id="ARBA00022676"/>
    </source>
</evidence>
<evidence type="ECO:0000256" key="8">
    <source>
        <dbReference type="ARBA" id="ARBA00031423"/>
    </source>
</evidence>
<keyword evidence="7 10" id="KW-0119">Carbohydrate metabolism</keyword>
<dbReference type="PANTHER" id="PTHR32438:SF5">
    <property type="entry name" value="4-ALPHA-GLUCANOTRANSFERASE DPE1, CHLOROPLASTIC_AMYLOPLASTIC"/>
    <property type="match status" value="1"/>
</dbReference>
<evidence type="ECO:0000256" key="6">
    <source>
        <dbReference type="ARBA" id="ARBA00022679"/>
    </source>
</evidence>
<dbReference type="InterPro" id="IPR017853">
    <property type="entry name" value="GH"/>
</dbReference>